<keyword evidence="2" id="KW-1185">Reference proteome</keyword>
<organism evidence="1 2">
    <name type="scientific">Sorghum bicolor</name>
    <name type="common">Sorghum</name>
    <name type="synonym">Sorghum vulgare</name>
    <dbReference type="NCBI Taxonomy" id="4558"/>
    <lineage>
        <taxon>Eukaryota</taxon>
        <taxon>Viridiplantae</taxon>
        <taxon>Streptophyta</taxon>
        <taxon>Embryophyta</taxon>
        <taxon>Tracheophyta</taxon>
        <taxon>Spermatophyta</taxon>
        <taxon>Magnoliopsida</taxon>
        <taxon>Liliopsida</taxon>
        <taxon>Poales</taxon>
        <taxon>Poaceae</taxon>
        <taxon>PACMAD clade</taxon>
        <taxon>Panicoideae</taxon>
        <taxon>Andropogonodae</taxon>
        <taxon>Andropogoneae</taxon>
        <taxon>Sorghinae</taxon>
        <taxon>Sorghum</taxon>
    </lineage>
</organism>
<dbReference type="Proteomes" id="UP000000768">
    <property type="component" value="Chromosome 4"/>
</dbReference>
<dbReference type="AlphaFoldDB" id="A0A1Z5RL48"/>
<gene>
    <name evidence="1" type="ORF">SORBI_3004G031001</name>
</gene>
<accession>A0A1Z5RL48</accession>
<proteinExistence type="predicted"/>
<protein>
    <submittedName>
        <fullName evidence="1">Uncharacterized protein</fullName>
    </submittedName>
</protein>
<name>A0A1Z5RL48_SORBI</name>
<dbReference type="Gramene" id="OQU84309">
    <property type="protein sequence ID" value="OQU84309"/>
    <property type="gene ID" value="SORBI_3004G031001"/>
</dbReference>
<reference evidence="1 2" key="1">
    <citation type="journal article" date="2009" name="Nature">
        <title>The Sorghum bicolor genome and the diversification of grasses.</title>
        <authorList>
            <person name="Paterson A.H."/>
            <person name="Bowers J.E."/>
            <person name="Bruggmann R."/>
            <person name="Dubchak I."/>
            <person name="Grimwood J."/>
            <person name="Gundlach H."/>
            <person name="Haberer G."/>
            <person name="Hellsten U."/>
            <person name="Mitros T."/>
            <person name="Poliakov A."/>
            <person name="Schmutz J."/>
            <person name="Spannagl M."/>
            <person name="Tang H."/>
            <person name="Wang X."/>
            <person name="Wicker T."/>
            <person name="Bharti A.K."/>
            <person name="Chapman J."/>
            <person name="Feltus F.A."/>
            <person name="Gowik U."/>
            <person name="Grigoriev I.V."/>
            <person name="Lyons E."/>
            <person name="Maher C.A."/>
            <person name="Martis M."/>
            <person name="Narechania A."/>
            <person name="Otillar R.P."/>
            <person name="Penning B.W."/>
            <person name="Salamov A.A."/>
            <person name="Wang Y."/>
            <person name="Zhang L."/>
            <person name="Carpita N.C."/>
            <person name="Freeling M."/>
            <person name="Gingle A.R."/>
            <person name="Hash C.T."/>
            <person name="Keller B."/>
            <person name="Klein P."/>
            <person name="Kresovich S."/>
            <person name="McCann M.C."/>
            <person name="Ming R."/>
            <person name="Peterson D.G."/>
            <person name="Mehboob-ur-Rahman"/>
            <person name="Ware D."/>
            <person name="Westhoff P."/>
            <person name="Mayer K.F."/>
            <person name="Messing J."/>
            <person name="Rokhsar D.S."/>
        </authorList>
    </citation>
    <scope>NUCLEOTIDE SEQUENCE [LARGE SCALE GENOMIC DNA]</scope>
    <source>
        <strain evidence="2">cv. BTx623</strain>
    </source>
</reference>
<evidence type="ECO:0000313" key="1">
    <source>
        <dbReference type="EMBL" id="OQU84309.1"/>
    </source>
</evidence>
<sequence>MQGKQTNFEIRQSSVQHPVQFYVGINWGIVFIKRGSSFNQLIPCLFQFKNLTKCNFQSIKILPRTFRDMFFFNSFPCERED</sequence>
<evidence type="ECO:0000313" key="2">
    <source>
        <dbReference type="Proteomes" id="UP000000768"/>
    </source>
</evidence>
<dbReference type="EMBL" id="CM000763">
    <property type="protein sequence ID" value="OQU84309.1"/>
    <property type="molecule type" value="Genomic_DNA"/>
</dbReference>
<reference evidence="2" key="2">
    <citation type="journal article" date="2018" name="Plant J.">
        <title>The Sorghum bicolor reference genome: improved assembly, gene annotations, a transcriptome atlas, and signatures of genome organization.</title>
        <authorList>
            <person name="McCormick R.F."/>
            <person name="Truong S.K."/>
            <person name="Sreedasyam A."/>
            <person name="Jenkins J."/>
            <person name="Shu S."/>
            <person name="Sims D."/>
            <person name="Kennedy M."/>
            <person name="Amirebrahimi M."/>
            <person name="Weers B.D."/>
            <person name="McKinley B."/>
            <person name="Mattison A."/>
            <person name="Morishige D.T."/>
            <person name="Grimwood J."/>
            <person name="Schmutz J."/>
            <person name="Mullet J.E."/>
        </authorList>
    </citation>
    <scope>NUCLEOTIDE SEQUENCE [LARGE SCALE GENOMIC DNA]</scope>
    <source>
        <strain evidence="2">cv. BTx623</strain>
    </source>
</reference>
<dbReference type="InParanoid" id="A0A1Z5RL48"/>